<keyword evidence="6" id="KW-0732">Signal</keyword>
<keyword evidence="4" id="KW-1015">Disulfide bond</keyword>
<dbReference type="PANTHER" id="PTHR43142:SF1">
    <property type="entry name" value="CARBOXYLIC ESTER HYDROLASE"/>
    <property type="match status" value="1"/>
</dbReference>
<dbReference type="PANTHER" id="PTHR43142">
    <property type="entry name" value="CARBOXYLIC ESTER HYDROLASE"/>
    <property type="match status" value="1"/>
</dbReference>
<comment type="similarity">
    <text evidence="1 6">Belongs to the type-B carboxylesterase/lipase family.</text>
</comment>
<keyword evidence="5" id="KW-0325">Glycoprotein</keyword>
<dbReference type="AlphaFoldDB" id="A0AAN7SHC9"/>
<keyword evidence="3 6" id="KW-0378">Hydrolase</keyword>
<evidence type="ECO:0000313" key="8">
    <source>
        <dbReference type="EMBL" id="KAK4880937.1"/>
    </source>
</evidence>
<reference evidence="9" key="1">
    <citation type="submission" date="2023-01" db="EMBL/GenBank/DDBJ databases">
        <title>Key to firefly adult light organ development and bioluminescence: homeobox transcription factors regulate luciferase expression and transportation to peroxisome.</title>
        <authorList>
            <person name="Fu X."/>
        </authorList>
    </citation>
    <scope>NUCLEOTIDE SEQUENCE [LARGE SCALE GENOMIC DNA]</scope>
</reference>
<dbReference type="InterPro" id="IPR002018">
    <property type="entry name" value="CarbesteraseB"/>
</dbReference>
<keyword evidence="2" id="KW-0719">Serine esterase</keyword>
<evidence type="ECO:0000313" key="9">
    <source>
        <dbReference type="Proteomes" id="UP001353858"/>
    </source>
</evidence>
<evidence type="ECO:0000256" key="5">
    <source>
        <dbReference type="ARBA" id="ARBA00023180"/>
    </source>
</evidence>
<feature type="domain" description="Carboxylesterase type B" evidence="7">
    <location>
        <begin position="21"/>
        <end position="517"/>
    </location>
</feature>
<protein>
    <recommendedName>
        <fullName evidence="6">Carboxylic ester hydrolase</fullName>
        <ecNumber evidence="6">3.1.1.-</ecNumber>
    </recommendedName>
</protein>
<dbReference type="GO" id="GO:0052689">
    <property type="term" value="F:carboxylic ester hydrolase activity"/>
    <property type="evidence" value="ECO:0007669"/>
    <property type="project" value="UniProtKB-KW"/>
</dbReference>
<name>A0AAN7SHC9_9COLE</name>
<dbReference type="InterPro" id="IPR029058">
    <property type="entry name" value="AB_hydrolase_fold"/>
</dbReference>
<evidence type="ECO:0000259" key="7">
    <source>
        <dbReference type="Pfam" id="PF00135"/>
    </source>
</evidence>
<evidence type="ECO:0000256" key="3">
    <source>
        <dbReference type="ARBA" id="ARBA00022801"/>
    </source>
</evidence>
<dbReference type="InterPro" id="IPR019826">
    <property type="entry name" value="Carboxylesterase_B_AS"/>
</dbReference>
<dbReference type="EC" id="3.1.1.-" evidence="6"/>
<feature type="signal peptide" evidence="6">
    <location>
        <begin position="1"/>
        <end position="17"/>
    </location>
</feature>
<proteinExistence type="inferred from homology"/>
<dbReference type="SUPFAM" id="SSF53474">
    <property type="entry name" value="alpha/beta-Hydrolases"/>
    <property type="match status" value="1"/>
</dbReference>
<evidence type="ECO:0000256" key="2">
    <source>
        <dbReference type="ARBA" id="ARBA00022487"/>
    </source>
</evidence>
<evidence type="ECO:0000256" key="1">
    <source>
        <dbReference type="ARBA" id="ARBA00005964"/>
    </source>
</evidence>
<sequence length="549" mass="62245">MFSFLIVSLHLVTVITCLNLEVKLPLGSVNGHLSETWNGKQYIGFEGIPYATPPVGELRFEEPRVVERWDSVLEANRTYTCLQYDYSTNKVIGTEDCLYLNIYTWDINPKQLKNVIIHIHGGAFMYNNPAKYGPNIILDKDIVYVSFNYRLGILGFLSTEDEVLPGNLGLKDQTLALRWIKDHIEYFGGNPNSITLTGLSAGGASAQLHSLSPLSQGLFHRGISQSGSVLNPWVLSERSLEKSQQLGVYLNCPITSTKKLVACLKKKPAQNIIVSTKIFQPWLHNPFTPFGVVVDQWSPNPFLPKHLHVLLKSNKVQDLPWIFSNVDCEGLYPAADFIANLEYLKAIDKNWNKLIPHILDFNNTVSLRDQKNVVEKIRRFYFGNKPLLKNTFAILVQMMSDRLFTSGIEYAARLHSAAIKSPVYYYYFKYRGVHSKSEARSKSAANYGVAHGDDAIYILSTDINTQLTDSDKKMSFLLVDIWTTFANLTQSNINWLPVSKDINEDLNYLLIQSPTEVETMSAEFLGNRNFWSSLPLKENEKNVLVKDEL</sequence>
<dbReference type="Gene3D" id="3.40.50.1820">
    <property type="entry name" value="alpha/beta hydrolase"/>
    <property type="match status" value="1"/>
</dbReference>
<dbReference type="Pfam" id="PF00135">
    <property type="entry name" value="COesterase"/>
    <property type="match status" value="1"/>
</dbReference>
<dbReference type="Proteomes" id="UP001353858">
    <property type="component" value="Unassembled WGS sequence"/>
</dbReference>
<dbReference type="PROSITE" id="PS00122">
    <property type="entry name" value="CARBOXYLESTERASE_B_1"/>
    <property type="match status" value="1"/>
</dbReference>
<organism evidence="8 9">
    <name type="scientific">Aquatica leii</name>
    <dbReference type="NCBI Taxonomy" id="1421715"/>
    <lineage>
        <taxon>Eukaryota</taxon>
        <taxon>Metazoa</taxon>
        <taxon>Ecdysozoa</taxon>
        <taxon>Arthropoda</taxon>
        <taxon>Hexapoda</taxon>
        <taxon>Insecta</taxon>
        <taxon>Pterygota</taxon>
        <taxon>Neoptera</taxon>
        <taxon>Endopterygota</taxon>
        <taxon>Coleoptera</taxon>
        <taxon>Polyphaga</taxon>
        <taxon>Elateriformia</taxon>
        <taxon>Elateroidea</taxon>
        <taxon>Lampyridae</taxon>
        <taxon>Luciolinae</taxon>
        <taxon>Aquatica</taxon>
    </lineage>
</organism>
<evidence type="ECO:0000256" key="4">
    <source>
        <dbReference type="ARBA" id="ARBA00023157"/>
    </source>
</evidence>
<comment type="caution">
    <text evidence="8">The sequence shown here is derived from an EMBL/GenBank/DDBJ whole genome shotgun (WGS) entry which is preliminary data.</text>
</comment>
<evidence type="ECO:0000256" key="6">
    <source>
        <dbReference type="RuleBase" id="RU361235"/>
    </source>
</evidence>
<accession>A0AAN7SHC9</accession>
<feature type="chain" id="PRO_5042671394" description="Carboxylic ester hydrolase" evidence="6">
    <location>
        <begin position="18"/>
        <end position="549"/>
    </location>
</feature>
<gene>
    <name evidence="8" type="ORF">RN001_004256</name>
</gene>
<dbReference type="EMBL" id="JARPUR010000002">
    <property type="protein sequence ID" value="KAK4880937.1"/>
    <property type="molecule type" value="Genomic_DNA"/>
</dbReference>
<keyword evidence="9" id="KW-1185">Reference proteome</keyword>